<name>A0ACC2CAY4_DIPCM</name>
<gene>
    <name evidence="1" type="ORF">O6H91_11G079600</name>
</gene>
<evidence type="ECO:0000313" key="2">
    <source>
        <dbReference type="Proteomes" id="UP001162992"/>
    </source>
</evidence>
<sequence length="75" mass="8311">MLWRVRFASFAAGFASAAALAMYMLQKDVQTSHRILADQAARYHTALEERISRLENLTANLSSPDSQTSPIDQVA</sequence>
<accession>A0ACC2CAY4</accession>
<reference evidence="2" key="1">
    <citation type="journal article" date="2024" name="Proc. Natl. Acad. Sci. U.S.A.">
        <title>Extraordinary preservation of gene collinearity over three hundred million years revealed in homosporous lycophytes.</title>
        <authorList>
            <person name="Li C."/>
            <person name="Wickell D."/>
            <person name="Kuo L.Y."/>
            <person name="Chen X."/>
            <person name="Nie B."/>
            <person name="Liao X."/>
            <person name="Peng D."/>
            <person name="Ji J."/>
            <person name="Jenkins J."/>
            <person name="Williams M."/>
            <person name="Shu S."/>
            <person name="Plott C."/>
            <person name="Barry K."/>
            <person name="Rajasekar S."/>
            <person name="Grimwood J."/>
            <person name="Han X."/>
            <person name="Sun S."/>
            <person name="Hou Z."/>
            <person name="He W."/>
            <person name="Dai G."/>
            <person name="Sun C."/>
            <person name="Schmutz J."/>
            <person name="Leebens-Mack J.H."/>
            <person name="Li F.W."/>
            <person name="Wang L."/>
        </authorList>
    </citation>
    <scope>NUCLEOTIDE SEQUENCE [LARGE SCALE GENOMIC DNA]</scope>
    <source>
        <strain evidence="2">cv. PW_Plant_1</strain>
    </source>
</reference>
<organism evidence="1 2">
    <name type="scientific">Diphasiastrum complanatum</name>
    <name type="common">Issler's clubmoss</name>
    <name type="synonym">Lycopodium complanatum</name>
    <dbReference type="NCBI Taxonomy" id="34168"/>
    <lineage>
        <taxon>Eukaryota</taxon>
        <taxon>Viridiplantae</taxon>
        <taxon>Streptophyta</taxon>
        <taxon>Embryophyta</taxon>
        <taxon>Tracheophyta</taxon>
        <taxon>Lycopodiopsida</taxon>
        <taxon>Lycopodiales</taxon>
        <taxon>Lycopodiaceae</taxon>
        <taxon>Lycopodioideae</taxon>
        <taxon>Diphasiastrum</taxon>
    </lineage>
</organism>
<keyword evidence="2" id="KW-1185">Reference proteome</keyword>
<evidence type="ECO:0000313" key="1">
    <source>
        <dbReference type="EMBL" id="KAJ7539176.1"/>
    </source>
</evidence>
<comment type="caution">
    <text evidence="1">The sequence shown here is derived from an EMBL/GenBank/DDBJ whole genome shotgun (WGS) entry which is preliminary data.</text>
</comment>
<proteinExistence type="predicted"/>
<protein>
    <submittedName>
        <fullName evidence="1">Uncharacterized protein</fullName>
    </submittedName>
</protein>
<dbReference type="Proteomes" id="UP001162992">
    <property type="component" value="Chromosome 11"/>
</dbReference>
<dbReference type="EMBL" id="CM055102">
    <property type="protein sequence ID" value="KAJ7539176.1"/>
    <property type="molecule type" value="Genomic_DNA"/>
</dbReference>